<gene>
    <name evidence="1" type="ORF">CH63R_14518</name>
</gene>
<reference evidence="2" key="1">
    <citation type="journal article" date="2017" name="BMC Genomics">
        <title>Gapless genome assembly of Colletotrichum higginsianum reveals chromosome structure and association of transposable elements with secondary metabolite gene clusters.</title>
        <authorList>
            <person name="Dallery J.-F."/>
            <person name="Lapalu N."/>
            <person name="Zampounis A."/>
            <person name="Pigne S."/>
            <person name="Luyten I."/>
            <person name="Amselem J."/>
            <person name="Wittenberg A.H.J."/>
            <person name="Zhou S."/>
            <person name="de Queiroz M.V."/>
            <person name="Robin G.P."/>
            <person name="Auger A."/>
            <person name="Hainaut M."/>
            <person name="Henrissat B."/>
            <person name="Kim K.-T."/>
            <person name="Lee Y.-H."/>
            <person name="Lespinet O."/>
            <person name="Schwartz D.C."/>
            <person name="Thon M.R."/>
            <person name="O'Connell R.J."/>
        </authorList>
    </citation>
    <scope>NUCLEOTIDE SEQUENCE [LARGE SCALE GENOMIC DNA]</scope>
    <source>
        <strain evidence="2">IMI 349063</strain>
    </source>
</reference>
<accession>A0A1B7XR35</accession>
<proteinExistence type="predicted"/>
<dbReference type="EMBL" id="LTAN01000011">
    <property type="protein sequence ID" value="OBR02217.1"/>
    <property type="molecule type" value="Genomic_DNA"/>
</dbReference>
<protein>
    <submittedName>
        <fullName evidence="1">Uncharacterized protein</fullName>
    </submittedName>
</protein>
<dbReference type="KEGG" id="chig:CH63R_14518"/>
<evidence type="ECO:0000313" key="1">
    <source>
        <dbReference type="EMBL" id="OBR02217.1"/>
    </source>
</evidence>
<evidence type="ECO:0000313" key="2">
    <source>
        <dbReference type="Proteomes" id="UP000092177"/>
    </source>
</evidence>
<organism evidence="1 2">
    <name type="scientific">Colletotrichum higginsianum (strain IMI 349063)</name>
    <name type="common">Crucifer anthracnose fungus</name>
    <dbReference type="NCBI Taxonomy" id="759273"/>
    <lineage>
        <taxon>Eukaryota</taxon>
        <taxon>Fungi</taxon>
        <taxon>Dikarya</taxon>
        <taxon>Ascomycota</taxon>
        <taxon>Pezizomycotina</taxon>
        <taxon>Sordariomycetes</taxon>
        <taxon>Hypocreomycetidae</taxon>
        <taxon>Glomerellales</taxon>
        <taxon>Glomerellaceae</taxon>
        <taxon>Colletotrichum</taxon>
        <taxon>Colletotrichum destructivum species complex</taxon>
    </lineage>
</organism>
<dbReference type="Proteomes" id="UP000092177">
    <property type="component" value="Chromosome 11"/>
</dbReference>
<dbReference type="AlphaFoldDB" id="A0A1B7XR35"/>
<dbReference type="RefSeq" id="XP_018150735.1">
    <property type="nucleotide sequence ID" value="XM_018309492.1"/>
</dbReference>
<keyword evidence="2" id="KW-1185">Reference proteome</keyword>
<dbReference type="VEuPathDB" id="FungiDB:CH63R_14518"/>
<name>A0A1B7XR35_COLHI</name>
<dbReference type="GeneID" id="28873599"/>
<comment type="caution">
    <text evidence="1">The sequence shown here is derived from an EMBL/GenBank/DDBJ whole genome shotgun (WGS) entry which is preliminary data.</text>
</comment>
<sequence>MKTCGSVDTKKLDPKEEFPVIAQCSLQLRHGGLNDDVDISGVTMRLSMNLQSKAAGNGPRDMVLVQKPAEWVKGVQEFEEVDVDFRLFLKHRRLLLAVPTLFNVSAD</sequence>